<dbReference type="AlphaFoldDB" id="A0A0F9Q810"/>
<evidence type="ECO:0000313" key="1">
    <source>
        <dbReference type="EMBL" id="KKN40140.1"/>
    </source>
</evidence>
<protein>
    <submittedName>
        <fullName evidence="1">Uncharacterized protein</fullName>
    </submittedName>
</protein>
<gene>
    <name evidence="1" type="ORF">LCGC14_0736380</name>
</gene>
<name>A0A0F9Q810_9ZZZZ</name>
<dbReference type="EMBL" id="LAZR01001722">
    <property type="protein sequence ID" value="KKN40140.1"/>
    <property type="molecule type" value="Genomic_DNA"/>
</dbReference>
<accession>A0A0F9Q810</accession>
<comment type="caution">
    <text evidence="1">The sequence shown here is derived from an EMBL/GenBank/DDBJ whole genome shotgun (WGS) entry which is preliminary data.</text>
</comment>
<sequence length="90" mass="10304">MPHPEWTTRVRAHTGQWGNWKEMPTSVDCSVSYVAEWAADHYLKGAAVRPVHGGSIRVEVWHRGAFTHWDVRVQYRRPILTVTRVAVSPA</sequence>
<proteinExistence type="predicted"/>
<reference evidence="1" key="1">
    <citation type="journal article" date="2015" name="Nature">
        <title>Complex archaea that bridge the gap between prokaryotes and eukaryotes.</title>
        <authorList>
            <person name="Spang A."/>
            <person name="Saw J.H."/>
            <person name="Jorgensen S.L."/>
            <person name="Zaremba-Niedzwiedzka K."/>
            <person name="Martijn J."/>
            <person name="Lind A.E."/>
            <person name="van Eijk R."/>
            <person name="Schleper C."/>
            <person name="Guy L."/>
            <person name="Ettema T.J."/>
        </authorList>
    </citation>
    <scope>NUCLEOTIDE SEQUENCE</scope>
</reference>
<organism evidence="1">
    <name type="scientific">marine sediment metagenome</name>
    <dbReference type="NCBI Taxonomy" id="412755"/>
    <lineage>
        <taxon>unclassified sequences</taxon>
        <taxon>metagenomes</taxon>
        <taxon>ecological metagenomes</taxon>
    </lineage>
</organism>